<organism evidence="1">
    <name type="scientific">Zea mays</name>
    <name type="common">Maize</name>
    <dbReference type="NCBI Taxonomy" id="4577"/>
    <lineage>
        <taxon>Eukaryota</taxon>
        <taxon>Viridiplantae</taxon>
        <taxon>Streptophyta</taxon>
        <taxon>Embryophyta</taxon>
        <taxon>Tracheophyta</taxon>
        <taxon>Spermatophyta</taxon>
        <taxon>Magnoliopsida</taxon>
        <taxon>Liliopsida</taxon>
        <taxon>Poales</taxon>
        <taxon>Poaceae</taxon>
        <taxon>PACMAD clade</taxon>
        <taxon>Panicoideae</taxon>
        <taxon>Andropogonodae</taxon>
        <taxon>Andropogoneae</taxon>
        <taxon>Tripsacinae</taxon>
        <taxon>Zea</taxon>
    </lineage>
</organism>
<dbReference type="AlphaFoldDB" id="A0A1D6KCD9"/>
<name>A0A1D6KCD9_MAIZE</name>
<accession>A0A1D6KCD9</accession>
<proteinExistence type="predicted"/>
<dbReference type="EMBL" id="CM007647">
    <property type="protein sequence ID" value="ONM00933.1"/>
    <property type="molecule type" value="Genomic_DNA"/>
</dbReference>
<reference evidence="1" key="1">
    <citation type="submission" date="2015-12" db="EMBL/GenBank/DDBJ databases">
        <title>Update maize B73 reference genome by single molecule sequencing technologies.</title>
        <authorList>
            <consortium name="Maize Genome Sequencing Project"/>
            <person name="Ware D."/>
        </authorList>
    </citation>
    <scope>NUCLEOTIDE SEQUENCE [LARGE SCALE GENOMIC DNA]</scope>
    <source>
        <tissue evidence="1">Seedling</tissue>
    </source>
</reference>
<dbReference type="InParanoid" id="A0A1D6KCD9"/>
<evidence type="ECO:0000313" key="1">
    <source>
        <dbReference type="EMBL" id="ONM00933.1"/>
    </source>
</evidence>
<gene>
    <name evidence="1" type="ORF">ZEAMMB73_Zm00001d030393</name>
</gene>
<protein>
    <submittedName>
        <fullName evidence="1">Uncharacterized protein</fullName>
    </submittedName>
</protein>
<sequence length="93" mass="10180">MAAAPWLLLSSSRAPGRCPRWLSALLHCAQPRLLPELLPCHAGAPSMAPERPALGFLLASRALVFSPTLISLLFFFNRRALSLTHSPMPRHPC</sequence>